<reference evidence="4 5" key="1">
    <citation type="submission" date="2016-10" db="EMBL/GenBank/DDBJ databases">
        <authorList>
            <person name="de Groot N.N."/>
        </authorList>
    </citation>
    <scope>NUCLEOTIDE SEQUENCE [LARGE SCALE GENOMIC DNA]</scope>
    <source>
        <strain evidence="3 5">NLAE-zl-C202</strain>
        <strain evidence="2 4">NLAE-zl-G339</strain>
    </source>
</reference>
<dbReference type="EMBL" id="FOUM01000054">
    <property type="protein sequence ID" value="SFN94717.1"/>
    <property type="molecule type" value="Genomic_DNA"/>
</dbReference>
<dbReference type="Proteomes" id="UP000183040">
    <property type="component" value="Unassembled WGS sequence"/>
</dbReference>
<keyword evidence="1" id="KW-0812">Transmembrane</keyword>
<sequence>MIGNCYIVMWILIISLVLLGVIALIAGIIRNKRLQKKIEKGELDRMPEVKEVDVECCGQHEVCERDSLLAAVSKKIEYYDDEELDQFIGRAGDAYTEEETEMFRDVLYTTLDVEVAGWIRSLQLRGIELPDDLKDEVFLIIGERRNVEVKKADER</sequence>
<gene>
    <name evidence="2" type="ORF">SAMN04487924_10737</name>
    <name evidence="3" type="ORF">SAMN05216250_15411</name>
</gene>
<name>A0A174FF53_9BACE</name>
<dbReference type="Proteomes" id="UP000183766">
    <property type="component" value="Unassembled WGS sequence"/>
</dbReference>
<dbReference type="AlphaFoldDB" id="A0A174FF53"/>
<protein>
    <recommendedName>
        <fullName evidence="6">Phospholipase</fullName>
    </recommendedName>
</protein>
<keyword evidence="1" id="KW-1133">Transmembrane helix</keyword>
<feature type="transmembrane region" description="Helical" evidence="1">
    <location>
        <begin position="6"/>
        <end position="29"/>
    </location>
</feature>
<evidence type="ECO:0000313" key="3">
    <source>
        <dbReference type="EMBL" id="SFN94717.1"/>
    </source>
</evidence>
<evidence type="ECO:0000256" key="1">
    <source>
        <dbReference type="SAM" id="Phobius"/>
    </source>
</evidence>
<dbReference type="EMBL" id="FNRP01000007">
    <property type="protein sequence ID" value="SEA48336.1"/>
    <property type="molecule type" value="Genomic_DNA"/>
</dbReference>
<evidence type="ECO:0008006" key="6">
    <source>
        <dbReference type="Google" id="ProtNLM"/>
    </source>
</evidence>
<keyword evidence="1" id="KW-0472">Membrane</keyword>
<evidence type="ECO:0000313" key="4">
    <source>
        <dbReference type="Proteomes" id="UP000183040"/>
    </source>
</evidence>
<evidence type="ECO:0000313" key="2">
    <source>
        <dbReference type="EMBL" id="SEA48336.1"/>
    </source>
</evidence>
<evidence type="ECO:0000313" key="5">
    <source>
        <dbReference type="Proteomes" id="UP000183766"/>
    </source>
</evidence>
<proteinExistence type="predicted"/>
<accession>A0A174FF53</accession>
<organism evidence="2 4">
    <name type="scientific">Bacteroides xylanisolvens</name>
    <dbReference type="NCBI Taxonomy" id="371601"/>
    <lineage>
        <taxon>Bacteria</taxon>
        <taxon>Pseudomonadati</taxon>
        <taxon>Bacteroidota</taxon>
        <taxon>Bacteroidia</taxon>
        <taxon>Bacteroidales</taxon>
        <taxon>Bacteroidaceae</taxon>
        <taxon>Bacteroides</taxon>
    </lineage>
</organism>